<proteinExistence type="predicted"/>
<organism evidence="1 2">
    <name type="scientific">Byssothecium circinans</name>
    <dbReference type="NCBI Taxonomy" id="147558"/>
    <lineage>
        <taxon>Eukaryota</taxon>
        <taxon>Fungi</taxon>
        <taxon>Dikarya</taxon>
        <taxon>Ascomycota</taxon>
        <taxon>Pezizomycotina</taxon>
        <taxon>Dothideomycetes</taxon>
        <taxon>Pleosporomycetidae</taxon>
        <taxon>Pleosporales</taxon>
        <taxon>Massarineae</taxon>
        <taxon>Massarinaceae</taxon>
        <taxon>Byssothecium</taxon>
    </lineage>
</organism>
<reference evidence="1" key="1">
    <citation type="journal article" date="2020" name="Stud. Mycol.">
        <title>101 Dothideomycetes genomes: a test case for predicting lifestyles and emergence of pathogens.</title>
        <authorList>
            <person name="Haridas S."/>
            <person name="Albert R."/>
            <person name="Binder M."/>
            <person name="Bloem J."/>
            <person name="Labutti K."/>
            <person name="Salamov A."/>
            <person name="Andreopoulos B."/>
            <person name="Baker S."/>
            <person name="Barry K."/>
            <person name="Bills G."/>
            <person name="Bluhm B."/>
            <person name="Cannon C."/>
            <person name="Castanera R."/>
            <person name="Culley D."/>
            <person name="Daum C."/>
            <person name="Ezra D."/>
            <person name="Gonzalez J."/>
            <person name="Henrissat B."/>
            <person name="Kuo A."/>
            <person name="Liang C."/>
            <person name="Lipzen A."/>
            <person name="Lutzoni F."/>
            <person name="Magnuson J."/>
            <person name="Mondo S."/>
            <person name="Nolan M."/>
            <person name="Ohm R."/>
            <person name="Pangilinan J."/>
            <person name="Park H.-J."/>
            <person name="Ramirez L."/>
            <person name="Alfaro M."/>
            <person name="Sun H."/>
            <person name="Tritt A."/>
            <person name="Yoshinaga Y."/>
            <person name="Zwiers L.-H."/>
            <person name="Turgeon B."/>
            <person name="Goodwin S."/>
            <person name="Spatafora J."/>
            <person name="Crous P."/>
            <person name="Grigoriev I."/>
        </authorList>
    </citation>
    <scope>NUCLEOTIDE SEQUENCE</scope>
    <source>
        <strain evidence="1">CBS 675.92</strain>
    </source>
</reference>
<evidence type="ECO:0000313" key="1">
    <source>
        <dbReference type="EMBL" id="KAF1949247.1"/>
    </source>
</evidence>
<name>A0A6A5TJX2_9PLEO</name>
<dbReference type="AlphaFoldDB" id="A0A6A5TJX2"/>
<protein>
    <submittedName>
        <fullName evidence="1">Uncharacterized protein</fullName>
    </submittedName>
</protein>
<dbReference type="Proteomes" id="UP000800035">
    <property type="component" value="Unassembled WGS sequence"/>
</dbReference>
<keyword evidence="2" id="KW-1185">Reference proteome</keyword>
<evidence type="ECO:0000313" key="2">
    <source>
        <dbReference type="Proteomes" id="UP000800035"/>
    </source>
</evidence>
<accession>A0A6A5TJX2</accession>
<dbReference type="EMBL" id="ML977039">
    <property type="protein sequence ID" value="KAF1949247.1"/>
    <property type="molecule type" value="Genomic_DNA"/>
</dbReference>
<gene>
    <name evidence="1" type="ORF">CC80DRAFT_555455</name>
</gene>
<sequence>MTLLLSIQLQGTSLSAQQPAHKVVNVVEIPENTDQGVKHVNLRRPPWQYEIRPRRSESKAMVAYPTREIRPSARVISTLAPIQGIDSQGTHKCLATTRDLVRGYALISAGTVFCLLQQRTDDKCEP</sequence>